<dbReference type="SUPFAM" id="SSF55874">
    <property type="entry name" value="ATPase domain of HSP90 chaperone/DNA topoisomerase II/histidine kinase"/>
    <property type="match status" value="1"/>
</dbReference>
<feature type="domain" description="Histidine kinase" evidence="16">
    <location>
        <begin position="226"/>
        <end position="424"/>
    </location>
</feature>
<feature type="transmembrane region" description="Helical" evidence="15">
    <location>
        <begin position="146"/>
        <end position="165"/>
    </location>
</feature>
<dbReference type="Pfam" id="PF00512">
    <property type="entry name" value="HisKA"/>
    <property type="match status" value="1"/>
</dbReference>
<dbReference type="InterPro" id="IPR005467">
    <property type="entry name" value="His_kinase_dom"/>
</dbReference>
<accession>A0A1I4WSF0</accession>
<dbReference type="InterPro" id="IPR036890">
    <property type="entry name" value="HATPase_C_sf"/>
</dbReference>
<dbReference type="SMART" id="SM00387">
    <property type="entry name" value="HATPase_c"/>
    <property type="match status" value="1"/>
</dbReference>
<dbReference type="InterPro" id="IPR003660">
    <property type="entry name" value="HAMP_dom"/>
</dbReference>
<reference evidence="18 19" key="1">
    <citation type="submission" date="2016-10" db="EMBL/GenBank/DDBJ databases">
        <authorList>
            <person name="de Groot N.N."/>
        </authorList>
    </citation>
    <scope>NUCLEOTIDE SEQUENCE [LARGE SCALE GENOMIC DNA]</scope>
    <source>
        <strain evidence="18 19">CGMCC 1.7659</strain>
    </source>
</reference>
<proteinExistence type="predicted"/>
<evidence type="ECO:0000259" key="17">
    <source>
        <dbReference type="PROSITE" id="PS50885"/>
    </source>
</evidence>
<dbReference type="PANTHER" id="PTHR44936">
    <property type="entry name" value="SENSOR PROTEIN CREC"/>
    <property type="match status" value="1"/>
</dbReference>
<evidence type="ECO:0000313" key="18">
    <source>
        <dbReference type="EMBL" id="SFN16764.1"/>
    </source>
</evidence>
<dbReference type="GO" id="GO:0000155">
    <property type="term" value="F:phosphorelay sensor kinase activity"/>
    <property type="evidence" value="ECO:0007669"/>
    <property type="project" value="InterPro"/>
</dbReference>
<feature type="domain" description="HAMP" evidence="17">
    <location>
        <begin position="166"/>
        <end position="218"/>
    </location>
</feature>
<evidence type="ECO:0000256" key="6">
    <source>
        <dbReference type="ARBA" id="ARBA00022553"/>
    </source>
</evidence>
<dbReference type="OrthoDB" id="9804645at2"/>
<protein>
    <recommendedName>
        <fullName evidence="3">histidine kinase</fullName>
        <ecNumber evidence="3">2.7.13.3</ecNumber>
    </recommendedName>
</protein>
<dbReference type="SMART" id="SM00388">
    <property type="entry name" value="HisKA"/>
    <property type="match status" value="1"/>
</dbReference>
<evidence type="ECO:0000256" key="12">
    <source>
        <dbReference type="ARBA" id="ARBA00022989"/>
    </source>
</evidence>
<dbReference type="PANTHER" id="PTHR44936:SF5">
    <property type="entry name" value="SENSOR HISTIDINE KINASE ENVZ"/>
    <property type="match status" value="1"/>
</dbReference>
<dbReference type="EMBL" id="FOVF01000006">
    <property type="protein sequence ID" value="SFN16764.1"/>
    <property type="molecule type" value="Genomic_DNA"/>
</dbReference>
<comment type="subcellular location">
    <subcellularLocation>
        <location evidence="2">Cell inner membrane</location>
        <topology evidence="2">Multi-pass membrane protein</topology>
    </subcellularLocation>
</comment>
<keyword evidence="13" id="KW-0902">Two-component regulatory system</keyword>
<keyword evidence="8 15" id="KW-0812">Transmembrane</keyword>
<evidence type="ECO:0000259" key="16">
    <source>
        <dbReference type="PROSITE" id="PS50109"/>
    </source>
</evidence>
<keyword evidence="12 15" id="KW-1133">Transmembrane helix</keyword>
<dbReference type="PROSITE" id="PS50885">
    <property type="entry name" value="HAMP"/>
    <property type="match status" value="1"/>
</dbReference>
<dbReference type="InterPro" id="IPR003661">
    <property type="entry name" value="HisK_dim/P_dom"/>
</dbReference>
<comment type="catalytic activity">
    <reaction evidence="1">
        <text>ATP + protein L-histidine = ADP + protein N-phospho-L-histidine.</text>
        <dbReference type="EC" id="2.7.13.3"/>
    </reaction>
</comment>
<evidence type="ECO:0000256" key="1">
    <source>
        <dbReference type="ARBA" id="ARBA00000085"/>
    </source>
</evidence>
<evidence type="ECO:0000256" key="7">
    <source>
        <dbReference type="ARBA" id="ARBA00022679"/>
    </source>
</evidence>
<keyword evidence="19" id="KW-1185">Reference proteome</keyword>
<dbReference type="RefSeq" id="WP_092406080.1">
    <property type="nucleotide sequence ID" value="NZ_FOVF01000006.1"/>
</dbReference>
<name>A0A1I4WSF0_9GAMM</name>
<dbReference type="AlphaFoldDB" id="A0A1I4WSF0"/>
<evidence type="ECO:0000256" key="2">
    <source>
        <dbReference type="ARBA" id="ARBA00004429"/>
    </source>
</evidence>
<dbReference type="PROSITE" id="PS50109">
    <property type="entry name" value="HIS_KIN"/>
    <property type="match status" value="1"/>
</dbReference>
<dbReference type="GO" id="GO:0005886">
    <property type="term" value="C:plasma membrane"/>
    <property type="evidence" value="ECO:0007669"/>
    <property type="project" value="UniProtKB-SubCell"/>
</dbReference>
<evidence type="ECO:0000256" key="10">
    <source>
        <dbReference type="ARBA" id="ARBA00022777"/>
    </source>
</evidence>
<keyword evidence="9" id="KW-0547">Nucleotide-binding</keyword>
<dbReference type="InterPro" id="IPR004358">
    <property type="entry name" value="Sig_transdc_His_kin-like_C"/>
</dbReference>
<dbReference type="PRINTS" id="PR00344">
    <property type="entry name" value="BCTRLSENSOR"/>
</dbReference>
<keyword evidence="6" id="KW-0597">Phosphoprotein</keyword>
<evidence type="ECO:0000256" key="15">
    <source>
        <dbReference type="SAM" id="Phobius"/>
    </source>
</evidence>
<evidence type="ECO:0000256" key="5">
    <source>
        <dbReference type="ARBA" id="ARBA00022519"/>
    </source>
</evidence>
<dbReference type="Pfam" id="PF02518">
    <property type="entry name" value="HATPase_c"/>
    <property type="match status" value="1"/>
</dbReference>
<dbReference type="InterPro" id="IPR003594">
    <property type="entry name" value="HATPase_dom"/>
</dbReference>
<dbReference type="InterPro" id="IPR050980">
    <property type="entry name" value="2C_sensor_his_kinase"/>
</dbReference>
<feature type="transmembrane region" description="Helical" evidence="15">
    <location>
        <begin position="12"/>
        <end position="31"/>
    </location>
</feature>
<dbReference type="Gene3D" id="3.30.565.10">
    <property type="entry name" value="Histidine kinase-like ATPase, C-terminal domain"/>
    <property type="match status" value="1"/>
</dbReference>
<organism evidence="18 19">
    <name type="scientific">Dokdonella immobilis</name>
    <dbReference type="NCBI Taxonomy" id="578942"/>
    <lineage>
        <taxon>Bacteria</taxon>
        <taxon>Pseudomonadati</taxon>
        <taxon>Pseudomonadota</taxon>
        <taxon>Gammaproteobacteria</taxon>
        <taxon>Lysobacterales</taxon>
        <taxon>Rhodanobacteraceae</taxon>
        <taxon>Dokdonella</taxon>
    </lineage>
</organism>
<dbReference type="STRING" id="578942.SAMN05216289_10623"/>
<keyword evidence="10" id="KW-0418">Kinase</keyword>
<evidence type="ECO:0000256" key="11">
    <source>
        <dbReference type="ARBA" id="ARBA00022840"/>
    </source>
</evidence>
<keyword evidence="5" id="KW-0997">Cell inner membrane</keyword>
<dbReference type="CDD" id="cd00082">
    <property type="entry name" value="HisKA"/>
    <property type="match status" value="1"/>
</dbReference>
<gene>
    <name evidence="18" type="ORF">SAMN05216289_10623</name>
</gene>
<dbReference type="GO" id="GO:0005524">
    <property type="term" value="F:ATP binding"/>
    <property type="evidence" value="ECO:0007669"/>
    <property type="project" value="UniProtKB-KW"/>
</dbReference>
<keyword evidence="11" id="KW-0067">ATP-binding</keyword>
<evidence type="ECO:0000256" key="13">
    <source>
        <dbReference type="ARBA" id="ARBA00023012"/>
    </source>
</evidence>
<evidence type="ECO:0000256" key="8">
    <source>
        <dbReference type="ARBA" id="ARBA00022692"/>
    </source>
</evidence>
<evidence type="ECO:0000256" key="3">
    <source>
        <dbReference type="ARBA" id="ARBA00012438"/>
    </source>
</evidence>
<evidence type="ECO:0000256" key="4">
    <source>
        <dbReference type="ARBA" id="ARBA00022475"/>
    </source>
</evidence>
<dbReference type="Proteomes" id="UP000198575">
    <property type="component" value="Unassembled WGS sequence"/>
</dbReference>
<keyword evidence="7" id="KW-0808">Transferase</keyword>
<dbReference type="InterPro" id="IPR036097">
    <property type="entry name" value="HisK_dim/P_sf"/>
</dbReference>
<keyword evidence="14 15" id="KW-0472">Membrane</keyword>
<dbReference type="Gene3D" id="1.10.287.130">
    <property type="match status" value="1"/>
</dbReference>
<evidence type="ECO:0000313" key="19">
    <source>
        <dbReference type="Proteomes" id="UP000198575"/>
    </source>
</evidence>
<dbReference type="SUPFAM" id="SSF47384">
    <property type="entry name" value="Homodimeric domain of signal transducing histidine kinase"/>
    <property type="match status" value="1"/>
</dbReference>
<keyword evidence="4" id="KW-1003">Cell membrane</keyword>
<evidence type="ECO:0000256" key="9">
    <source>
        <dbReference type="ARBA" id="ARBA00022741"/>
    </source>
</evidence>
<evidence type="ECO:0000256" key="14">
    <source>
        <dbReference type="ARBA" id="ARBA00023136"/>
    </source>
</evidence>
<dbReference type="EC" id="2.7.13.3" evidence="3"/>
<dbReference type="SMART" id="SM00304">
    <property type="entry name" value="HAMP"/>
    <property type="match status" value="1"/>
</dbReference>
<sequence length="427" mass="45317">MSRPNSGLYGRLVVLIGGVALLILLVALLVLRATGGGAAQDQVARNLRAQIALADLLLDAPPARPRDVEAALAELGIAHRLQAPDANAAHARFWDGVIDALATQLPDREVLFDGGGEPRIWVRRVREGDWIGVPVAPLRGEMRRSVLATLLAAGLITLVAAAAYARSLTEPLRQLAESAPEIAAGRGVAPLPKSAAREFHELGDALDAAAHSVRETARDRSLMLAALSHDMRTPLARLRLACELAALDETSRDGMHQDIDELDRLIGQCIDYARDGRDEPIETVDVVALLHELAAGQERLGQAWVLGAPERAVIEGRPMALRRAIGNLMDNAQHHGQAPFELLCRYEPAALSIAVLDRGRGVDPALLGKLGTPFRQAASSRVPGRSGLGLASALRVAVQHGGSIRFANREGGGFAATLALPSARSCS</sequence>